<protein>
    <recommendedName>
        <fullName evidence="5">Ragulator complex protein LAMTOR3</fullName>
    </recommendedName>
</protein>
<dbReference type="Proteomes" id="UP000694402">
    <property type="component" value="Unassembled WGS sequence"/>
</dbReference>
<comment type="similarity">
    <text evidence="2">Belongs to the LAMTOR3 family.</text>
</comment>
<keyword evidence="4" id="KW-1185">Reference proteome</keyword>
<proteinExistence type="inferred from homology"/>
<evidence type="ECO:0008006" key="5">
    <source>
        <dbReference type="Google" id="ProtNLM"/>
    </source>
</evidence>
<reference evidence="3" key="1">
    <citation type="submission" date="2025-08" db="UniProtKB">
        <authorList>
            <consortium name="Ensembl"/>
        </authorList>
    </citation>
    <scope>IDENTIFICATION</scope>
</reference>
<evidence type="ECO:0000313" key="3">
    <source>
        <dbReference type="Ensembl" id="ENSOTSP00005029871.1"/>
    </source>
</evidence>
<dbReference type="AlphaFoldDB" id="A0A8C8F5Z1"/>
<dbReference type="GO" id="GO:0071986">
    <property type="term" value="C:Ragulator complex"/>
    <property type="evidence" value="ECO:0007669"/>
    <property type="project" value="TreeGrafter"/>
</dbReference>
<dbReference type="Gene3D" id="3.30.450.30">
    <property type="entry name" value="Dynein light chain 2a, cytoplasmic"/>
    <property type="match status" value="2"/>
</dbReference>
<accession>A0A8C8F5Z1</accession>
<name>A0A8C8F5Z1_ONCTS</name>
<dbReference type="Ensembl" id="ENSOTST00005032311.2">
    <property type="protein sequence ID" value="ENSOTSP00005029871.1"/>
    <property type="gene ID" value="ENSOTSG00005014026.2"/>
</dbReference>
<dbReference type="Pfam" id="PF08923">
    <property type="entry name" value="MAPKK1_Int"/>
    <property type="match status" value="1"/>
</dbReference>
<dbReference type="GeneTree" id="ENSGT00390000013159"/>
<dbReference type="GO" id="GO:0032008">
    <property type="term" value="P:positive regulation of TOR signaling"/>
    <property type="evidence" value="ECO:0007669"/>
    <property type="project" value="TreeGrafter"/>
</dbReference>
<sequence length="114" mass="12768">HILLQDLKRYLYKLLPSVEGLHAIIVTDRDGVLVIKGRSPSQLLAKNNAPEYALRSGILSTFALLTFFQIVQFNRLPLVISFIASSSANTGLIIRLEKELVPLIEELWQVVEVA</sequence>
<organism evidence="3 4">
    <name type="scientific">Oncorhynchus tshawytscha</name>
    <name type="common">Chinook salmon</name>
    <name type="synonym">Salmo tshawytscha</name>
    <dbReference type="NCBI Taxonomy" id="74940"/>
    <lineage>
        <taxon>Eukaryota</taxon>
        <taxon>Metazoa</taxon>
        <taxon>Chordata</taxon>
        <taxon>Craniata</taxon>
        <taxon>Vertebrata</taxon>
        <taxon>Euteleostomi</taxon>
        <taxon>Actinopterygii</taxon>
        <taxon>Neopterygii</taxon>
        <taxon>Teleostei</taxon>
        <taxon>Protacanthopterygii</taxon>
        <taxon>Salmoniformes</taxon>
        <taxon>Salmonidae</taxon>
        <taxon>Salmoninae</taxon>
        <taxon>Oncorhynchus</taxon>
    </lineage>
</organism>
<dbReference type="PANTHER" id="PTHR13378:SF1">
    <property type="entry name" value="RAGULATOR COMPLEX PROTEIN LAMTOR3"/>
    <property type="match status" value="1"/>
</dbReference>
<gene>
    <name evidence="3" type="primary">LAMTOR3</name>
</gene>
<evidence type="ECO:0000313" key="4">
    <source>
        <dbReference type="Proteomes" id="UP000694402"/>
    </source>
</evidence>
<dbReference type="GO" id="GO:0031902">
    <property type="term" value="C:late endosome membrane"/>
    <property type="evidence" value="ECO:0007669"/>
    <property type="project" value="UniProtKB-SubCell"/>
</dbReference>
<comment type="subcellular location">
    <subcellularLocation>
        <location evidence="1">Late endosome membrane</location>
        <topology evidence="1">Peripheral membrane protein</topology>
        <orientation evidence="1">Cytoplasmic side</orientation>
    </subcellularLocation>
</comment>
<evidence type="ECO:0000256" key="1">
    <source>
        <dbReference type="ARBA" id="ARBA00004492"/>
    </source>
</evidence>
<dbReference type="SMART" id="SM01278">
    <property type="entry name" value="MAPKK1_Int"/>
    <property type="match status" value="1"/>
</dbReference>
<dbReference type="SUPFAM" id="SSF103196">
    <property type="entry name" value="Roadblock/LC7 domain"/>
    <property type="match status" value="1"/>
</dbReference>
<dbReference type="InterPro" id="IPR015019">
    <property type="entry name" value="LAMTOR3"/>
</dbReference>
<dbReference type="PANTHER" id="PTHR13378">
    <property type="entry name" value="REGULATOR COMPLEX PROTEIN LAMTOR3"/>
    <property type="match status" value="1"/>
</dbReference>
<reference evidence="3" key="2">
    <citation type="submission" date="2025-09" db="UniProtKB">
        <authorList>
            <consortium name="Ensembl"/>
        </authorList>
    </citation>
    <scope>IDENTIFICATION</scope>
</reference>
<dbReference type="GO" id="GO:0071230">
    <property type="term" value="P:cellular response to amino acid stimulus"/>
    <property type="evidence" value="ECO:0007669"/>
    <property type="project" value="TreeGrafter"/>
</dbReference>
<evidence type="ECO:0000256" key="2">
    <source>
        <dbReference type="ARBA" id="ARBA00005356"/>
    </source>
</evidence>